<feature type="transmembrane region" description="Helical" evidence="1">
    <location>
        <begin position="67"/>
        <end position="87"/>
    </location>
</feature>
<dbReference type="InterPro" id="IPR036890">
    <property type="entry name" value="HATPase_C_sf"/>
</dbReference>
<dbReference type="Pfam" id="PF06580">
    <property type="entry name" value="His_kinase"/>
    <property type="match status" value="1"/>
</dbReference>
<feature type="transmembrane region" description="Helical" evidence="1">
    <location>
        <begin position="12"/>
        <end position="35"/>
    </location>
</feature>
<keyword evidence="4" id="KW-1185">Reference proteome</keyword>
<dbReference type="GO" id="GO:0000155">
    <property type="term" value="F:phosphorelay sensor kinase activity"/>
    <property type="evidence" value="ECO:0007669"/>
    <property type="project" value="InterPro"/>
</dbReference>
<dbReference type="Proteomes" id="UP000184368">
    <property type="component" value="Unassembled WGS sequence"/>
</dbReference>
<dbReference type="GO" id="GO:0016020">
    <property type="term" value="C:membrane"/>
    <property type="evidence" value="ECO:0007669"/>
    <property type="project" value="InterPro"/>
</dbReference>
<dbReference type="InterPro" id="IPR010559">
    <property type="entry name" value="Sig_transdc_His_kin_internal"/>
</dbReference>
<feature type="transmembrane region" description="Helical" evidence="1">
    <location>
        <begin position="149"/>
        <end position="171"/>
    </location>
</feature>
<evidence type="ECO:0000313" key="4">
    <source>
        <dbReference type="Proteomes" id="UP000184368"/>
    </source>
</evidence>
<keyword evidence="1" id="KW-0472">Membrane</keyword>
<dbReference type="Gene3D" id="3.30.565.10">
    <property type="entry name" value="Histidine kinase-like ATPase, C-terminal domain"/>
    <property type="match status" value="1"/>
</dbReference>
<gene>
    <name evidence="3" type="ORF">SAMN05444008_11187</name>
</gene>
<keyword evidence="3" id="KW-0808">Transferase</keyword>
<dbReference type="RefSeq" id="WP_073044613.1">
    <property type="nucleotide sequence ID" value="NZ_FQUO01000011.1"/>
</dbReference>
<keyword evidence="1" id="KW-0812">Transmembrane</keyword>
<dbReference type="PANTHER" id="PTHR34220:SF7">
    <property type="entry name" value="SENSOR HISTIDINE KINASE YPDA"/>
    <property type="match status" value="1"/>
</dbReference>
<feature type="transmembrane region" description="Helical" evidence="1">
    <location>
        <begin position="183"/>
        <end position="201"/>
    </location>
</feature>
<reference evidence="3 4" key="1">
    <citation type="submission" date="2016-11" db="EMBL/GenBank/DDBJ databases">
        <authorList>
            <person name="Jaros S."/>
            <person name="Januszkiewicz K."/>
            <person name="Wedrychowicz H."/>
        </authorList>
    </citation>
    <scope>NUCLEOTIDE SEQUENCE [LARGE SCALE GENOMIC DNA]</scope>
    <source>
        <strain evidence="3 4">DSM 26897</strain>
    </source>
</reference>
<evidence type="ECO:0000256" key="1">
    <source>
        <dbReference type="SAM" id="Phobius"/>
    </source>
</evidence>
<organism evidence="3 4">
    <name type="scientific">Cnuella takakiae</name>
    <dbReference type="NCBI Taxonomy" id="1302690"/>
    <lineage>
        <taxon>Bacteria</taxon>
        <taxon>Pseudomonadati</taxon>
        <taxon>Bacteroidota</taxon>
        <taxon>Chitinophagia</taxon>
        <taxon>Chitinophagales</taxon>
        <taxon>Chitinophagaceae</taxon>
        <taxon>Cnuella</taxon>
    </lineage>
</organism>
<dbReference type="EMBL" id="FQUO01000011">
    <property type="protein sequence ID" value="SHF70515.1"/>
    <property type="molecule type" value="Genomic_DNA"/>
</dbReference>
<feature type="transmembrane region" description="Helical" evidence="1">
    <location>
        <begin position="207"/>
        <end position="234"/>
    </location>
</feature>
<dbReference type="InterPro" id="IPR050640">
    <property type="entry name" value="Bact_2-comp_sensor_kinase"/>
</dbReference>
<name>A0A1M5DUA6_9BACT</name>
<dbReference type="AlphaFoldDB" id="A0A1M5DUA6"/>
<sequence length="514" mass="58798">MKEAGLKRINGAAIELWTITAVFIISLMTFLAPAISGADGNWYAPNRQDFEVANVGFNYYQNYVLPFLVRACYLFFAFSLLNFRVVPRIIRNEEKSRQYWLAASLVLGAFAVILLSQFYLKQYLVIAPPNKAAAFVQLVQESFLLTFQMALFFIAYLMVRYFCAWVLLPFLRNWWAGNTISREKLLLVVLWAIVGFFLLTIHAPELFFLWFFGLPNAVLLYNYSFGTLIPAAYARKRPFLSYMVRVLPLCIFAFALVAFVVVNILDDEDDGFGVALVNALIQFLVVAPAAWTMFKRQIKGKEELYALKKELGTSAANLDLLRSQINPHFLFNALNTIYGTALQEGAERTAEASQMLGDMMRFMLHENMQEKIALVRDVDYLNNYISLQKLRTQSSPDINIQVDIQPGIMPHLQVAPMLLIPFIENAFKHGISLREPSYIKVSLEVKENSLYFDVYNSKHPRPLHDPEQYHGGIGLANVRQRLQLLYPGKHELLIRENARDFFVHLVIELAGGKK</sequence>
<keyword evidence="1" id="KW-1133">Transmembrane helix</keyword>
<feature type="transmembrane region" description="Helical" evidence="1">
    <location>
        <begin position="246"/>
        <end position="265"/>
    </location>
</feature>
<evidence type="ECO:0000259" key="2">
    <source>
        <dbReference type="Pfam" id="PF06580"/>
    </source>
</evidence>
<dbReference type="PANTHER" id="PTHR34220">
    <property type="entry name" value="SENSOR HISTIDINE KINASE YPDA"/>
    <property type="match status" value="1"/>
</dbReference>
<feature type="transmembrane region" description="Helical" evidence="1">
    <location>
        <begin position="99"/>
        <end position="120"/>
    </location>
</feature>
<keyword evidence="3" id="KW-0418">Kinase</keyword>
<dbReference type="STRING" id="1302690.BUE76_19760"/>
<feature type="domain" description="Signal transduction histidine kinase internal region" evidence="2">
    <location>
        <begin position="316"/>
        <end position="393"/>
    </location>
</feature>
<feature type="transmembrane region" description="Helical" evidence="1">
    <location>
        <begin position="271"/>
        <end position="294"/>
    </location>
</feature>
<proteinExistence type="predicted"/>
<accession>A0A1M5DUA6</accession>
<dbReference type="SUPFAM" id="SSF55874">
    <property type="entry name" value="ATPase domain of HSP90 chaperone/DNA topoisomerase II/histidine kinase"/>
    <property type="match status" value="1"/>
</dbReference>
<evidence type="ECO:0000313" key="3">
    <source>
        <dbReference type="EMBL" id="SHF70515.1"/>
    </source>
</evidence>
<protein>
    <submittedName>
        <fullName evidence="3">Histidine kinase</fullName>
    </submittedName>
</protein>